<evidence type="ECO:0000256" key="1">
    <source>
        <dbReference type="SAM" id="Phobius"/>
    </source>
</evidence>
<dbReference type="RefSeq" id="WP_386708619.1">
    <property type="nucleotide sequence ID" value="NZ_JBHRYF010000004.1"/>
</dbReference>
<keyword evidence="1" id="KW-0812">Transmembrane</keyword>
<reference evidence="3" key="1">
    <citation type="journal article" date="2019" name="Int. J. Syst. Evol. Microbiol.">
        <title>The Global Catalogue of Microorganisms (GCM) 10K type strain sequencing project: providing services to taxonomists for standard genome sequencing and annotation.</title>
        <authorList>
            <consortium name="The Broad Institute Genomics Platform"/>
            <consortium name="The Broad Institute Genome Sequencing Center for Infectious Disease"/>
            <person name="Wu L."/>
            <person name="Ma J."/>
        </authorList>
    </citation>
    <scope>NUCLEOTIDE SEQUENCE [LARGE SCALE GENOMIC DNA]</scope>
    <source>
        <strain evidence="3">KCTC 42211</strain>
    </source>
</reference>
<name>A0ABV7USM0_9GAMM</name>
<accession>A0ABV7USM0</accession>
<evidence type="ECO:0000313" key="3">
    <source>
        <dbReference type="Proteomes" id="UP001595724"/>
    </source>
</evidence>
<keyword evidence="3" id="KW-1185">Reference proteome</keyword>
<feature type="transmembrane region" description="Helical" evidence="1">
    <location>
        <begin position="52"/>
        <end position="75"/>
    </location>
</feature>
<keyword evidence="1" id="KW-1133">Transmembrane helix</keyword>
<keyword evidence="1" id="KW-0472">Membrane</keyword>
<comment type="caution">
    <text evidence="2">The sequence shown here is derived from an EMBL/GenBank/DDBJ whole genome shotgun (WGS) entry which is preliminary data.</text>
</comment>
<dbReference type="Proteomes" id="UP001595724">
    <property type="component" value="Unassembled WGS sequence"/>
</dbReference>
<proteinExistence type="predicted"/>
<organism evidence="2 3">
    <name type="scientific">Luteimonas notoginsengisoli</name>
    <dbReference type="NCBI Taxonomy" id="1578200"/>
    <lineage>
        <taxon>Bacteria</taxon>
        <taxon>Pseudomonadati</taxon>
        <taxon>Pseudomonadota</taxon>
        <taxon>Gammaproteobacteria</taxon>
        <taxon>Lysobacterales</taxon>
        <taxon>Lysobacteraceae</taxon>
        <taxon>Luteimonas</taxon>
    </lineage>
</organism>
<feature type="transmembrane region" description="Helical" evidence="1">
    <location>
        <begin position="18"/>
        <end position="40"/>
    </location>
</feature>
<sequence>METTSAWQLQPASSRTRLWLFLLVVVLPVAITVAALAFVANDSGTGQLIANSAWLTNVAIVMGLLVLCLAIHWVIARALRRHHVGLDGAGFEIATTFYTRKLEWSALQLQQARVIDLDEHPECKPMLKTNGTGLPGFRSGWFLLRNRRKALLAMAGGPRVLYLPTTQGYDLMLQPRQPQALLLRLQELAPPHARR</sequence>
<protein>
    <recommendedName>
        <fullName evidence="4">Bacterial Pleckstrin homology domain-containing protein</fullName>
    </recommendedName>
</protein>
<gene>
    <name evidence="2" type="ORF">ACFOM9_07885</name>
</gene>
<evidence type="ECO:0000313" key="2">
    <source>
        <dbReference type="EMBL" id="MFC3659987.1"/>
    </source>
</evidence>
<evidence type="ECO:0008006" key="4">
    <source>
        <dbReference type="Google" id="ProtNLM"/>
    </source>
</evidence>
<dbReference type="EMBL" id="JBHRYF010000004">
    <property type="protein sequence ID" value="MFC3659987.1"/>
    <property type="molecule type" value="Genomic_DNA"/>
</dbReference>